<keyword evidence="6 7" id="KW-0472">Membrane</keyword>
<dbReference type="InterPro" id="IPR023214">
    <property type="entry name" value="HAD_sf"/>
</dbReference>
<evidence type="ECO:0000256" key="4">
    <source>
        <dbReference type="ARBA" id="ARBA00022967"/>
    </source>
</evidence>
<keyword evidence="7" id="KW-0067">ATP-binding</keyword>
<dbReference type="Gene3D" id="3.40.50.1000">
    <property type="entry name" value="HAD superfamily/HAD-like"/>
    <property type="match status" value="1"/>
</dbReference>
<dbReference type="PROSITE" id="PS50846">
    <property type="entry name" value="HMA_2"/>
    <property type="match status" value="1"/>
</dbReference>
<dbReference type="Gene3D" id="3.40.1110.10">
    <property type="entry name" value="Calcium-transporting ATPase, cytoplasmic domain N"/>
    <property type="match status" value="1"/>
</dbReference>
<dbReference type="Gene3D" id="3.30.70.100">
    <property type="match status" value="1"/>
</dbReference>
<reference evidence="10 11" key="1">
    <citation type="submission" date="2016-07" db="EMBL/GenBank/DDBJ databases">
        <title>Draft genome of the white-rot fungus Obba rivulosa 3A-2.</title>
        <authorList>
            <consortium name="DOE Joint Genome Institute"/>
            <person name="Miettinen O."/>
            <person name="Riley R."/>
            <person name="Acob R."/>
            <person name="Barry K."/>
            <person name="Cullen D."/>
            <person name="De Vries R."/>
            <person name="Hainaut M."/>
            <person name="Hatakka A."/>
            <person name="Henrissat B."/>
            <person name="Hilden K."/>
            <person name="Kuo R."/>
            <person name="Labutti K."/>
            <person name="Lipzen A."/>
            <person name="Makela M.R."/>
            <person name="Sandor L."/>
            <person name="Spatafora J.W."/>
            <person name="Grigoriev I.V."/>
            <person name="Hibbett D.S."/>
        </authorList>
    </citation>
    <scope>NUCLEOTIDE SEQUENCE [LARGE SCALE GENOMIC DNA]</scope>
    <source>
        <strain evidence="10 11">3A-2</strain>
    </source>
</reference>
<feature type="transmembrane region" description="Helical" evidence="7">
    <location>
        <begin position="557"/>
        <end position="578"/>
    </location>
</feature>
<feature type="region of interest" description="Disordered" evidence="8">
    <location>
        <begin position="194"/>
        <end position="224"/>
    </location>
</feature>
<sequence length="1145" mass="120587">MAGSSCKKSLDSTPEDVNHHVSVSAAKPDTCGRDEAKNEGEGAQEDSFCCESGGCKCDDHCLKQLARAICADNHSQGAHRSDDATSLVCDSASATSTCCGEVSSTLNQDDLDVKKHVSSTGNAISSSACRRTGLRRRAANDPGEDGAQAVLPSEACGHHMSVAQARQKSTLAAFGCICKALLAHGLQSCCTSHSTKKKDSTSHISRLNRSTQSVASKKSGNSVDTCAGGCCGKSSAPSLRYDALQKSAVSSTSIASSCCADSCCARSRGGSLVELKDTTEIGARSQLNDRSRASVNSCCDDSCCDGSVCSREEIKRKEIPDRSSQTDLAVLEKGIGSPDQHAILAVKGMTCTGCENKLIRALRAIPAIRNIKTSLVLCRAEFDYDSSATDLQSLIKVVEKRSGFTAEVIDAQAMRWLDLMVDRKLCEQFLLKSPPKGIDSVSRVKKGIMRVIYDAHVIDARTIIQAYAEYTPILAPEARDPAITAGAKHIHTLAARVVASSLLTIPVLVMAWAPLPKHPHAYNIASMVLATAVQTAITGPFYVNAFKDLFFSRLIETDLLIVLSTTAAYVYSVVAFAYEMVGRPLSTGGFFETSTLLVTLIMLGQLISAFARQRAMEAISIRSLQQQSATLVHEDGHEETIDARLLGYGDHFRVLPDSTIITDGEVVAGQSEVDESMMTGESAPVAKQPGSTVTAGTLNGPSALTVAATRLPGDNTISDIASLVDDARFSRARVQETVDRVCAWFVPAVLAAAGSTFLIWLAVGIRVRGQPAGQAAVTALTYAIAVLAIQKTSPCAIGLAVPMVVLVAGGVAARHGLVFKAAATVESARTISHVVFDKTGTLTQGRLAVVSSVFLDETGMDVRVAIAGLVATSRHPVARAIAAFLGSVDGAGYQIEDAKMITGKGMEATLAGGTLRGGNARWLRMEDHAAVQPILSRGLTVFCVTHDDNLIAAFGLEDTLRPEAASVLRNLRKRGISISLLSGDNAAAVDNVAQVLGIPQDHVRSACMPADKQAYLKALSAAGDKVLFCGDGTNDAVALAQADIGVHLHTGEGAGVAASAAADAVLIHPSLVGILTLLQLSDAVSRRITMNFVWSFVYNLVAILFAAGAFIDARIAPAYAGLGEIVSVLPVVLVAIQLRWYKVRV</sequence>
<feature type="transmembrane region" description="Helical" evidence="7">
    <location>
        <begin position="796"/>
        <end position="817"/>
    </location>
</feature>
<feature type="transmembrane region" description="Helical" evidence="7">
    <location>
        <begin position="1092"/>
        <end position="1111"/>
    </location>
</feature>
<dbReference type="InterPro" id="IPR018303">
    <property type="entry name" value="ATPase_P-typ_P_site"/>
</dbReference>
<dbReference type="GO" id="GO:0016020">
    <property type="term" value="C:membrane"/>
    <property type="evidence" value="ECO:0007669"/>
    <property type="project" value="UniProtKB-SubCell"/>
</dbReference>
<feature type="compositionally biased region" description="Basic and acidic residues" evidence="8">
    <location>
        <begin position="30"/>
        <end position="39"/>
    </location>
</feature>
<feature type="transmembrane region" description="Helical" evidence="7">
    <location>
        <begin position="741"/>
        <end position="765"/>
    </location>
</feature>
<feature type="compositionally biased region" description="Polar residues" evidence="8">
    <location>
        <begin position="207"/>
        <end position="224"/>
    </location>
</feature>
<evidence type="ECO:0000256" key="6">
    <source>
        <dbReference type="ARBA" id="ARBA00023136"/>
    </source>
</evidence>
<feature type="transmembrane region" description="Helical" evidence="7">
    <location>
        <begin position="590"/>
        <end position="611"/>
    </location>
</feature>
<evidence type="ECO:0000313" key="10">
    <source>
        <dbReference type="EMBL" id="OCH96379.1"/>
    </source>
</evidence>
<dbReference type="InterPro" id="IPR044492">
    <property type="entry name" value="P_typ_ATPase_HD_dom"/>
</dbReference>
<dbReference type="FunFam" id="2.70.150.10:FF:000002">
    <property type="entry name" value="Copper-transporting ATPase 1, putative"/>
    <property type="match status" value="1"/>
</dbReference>
<name>A0A8E2DUS2_9APHY</name>
<dbReference type="NCBIfam" id="TIGR01494">
    <property type="entry name" value="ATPase_P-type"/>
    <property type="match status" value="1"/>
</dbReference>
<keyword evidence="11" id="KW-1185">Reference proteome</keyword>
<feature type="region of interest" description="Disordered" evidence="8">
    <location>
        <begin position="1"/>
        <end position="39"/>
    </location>
</feature>
<evidence type="ECO:0000256" key="5">
    <source>
        <dbReference type="ARBA" id="ARBA00022989"/>
    </source>
</evidence>
<dbReference type="NCBIfam" id="TIGR01511">
    <property type="entry name" value="ATPase-IB1_Cu"/>
    <property type="match status" value="1"/>
</dbReference>
<dbReference type="PRINTS" id="PR00119">
    <property type="entry name" value="CATATPASE"/>
</dbReference>
<keyword evidence="5 7" id="KW-1133">Transmembrane helix</keyword>
<dbReference type="InterPro" id="IPR059000">
    <property type="entry name" value="ATPase_P-type_domA"/>
</dbReference>
<dbReference type="EMBL" id="KV722331">
    <property type="protein sequence ID" value="OCH96379.1"/>
    <property type="molecule type" value="Genomic_DNA"/>
</dbReference>
<dbReference type="InterPro" id="IPR036163">
    <property type="entry name" value="HMA_dom_sf"/>
</dbReference>
<feature type="transmembrane region" description="Helical" evidence="7">
    <location>
        <begin position="493"/>
        <end position="515"/>
    </location>
</feature>
<keyword evidence="2 7" id="KW-0812">Transmembrane</keyword>
<dbReference type="Pfam" id="PF00122">
    <property type="entry name" value="E1-E2_ATPase"/>
    <property type="match status" value="1"/>
</dbReference>
<comment type="similarity">
    <text evidence="7">Belongs to the cation transport ATPase (P-type) (TC 3.A.3) family. Type IB subfamily.</text>
</comment>
<dbReference type="InterPro" id="IPR036412">
    <property type="entry name" value="HAD-like_sf"/>
</dbReference>
<dbReference type="Gene3D" id="2.70.150.10">
    <property type="entry name" value="Calcium-transporting ATPase, cytoplasmic transduction domain A"/>
    <property type="match status" value="1"/>
</dbReference>
<evidence type="ECO:0000256" key="7">
    <source>
        <dbReference type="RuleBase" id="RU362081"/>
    </source>
</evidence>
<dbReference type="SFLD" id="SFLDG00002">
    <property type="entry name" value="C1.7:_P-type_atpase_like"/>
    <property type="match status" value="1"/>
</dbReference>
<protein>
    <submittedName>
        <fullName evidence="10">Heavy metal translocatin</fullName>
    </submittedName>
</protein>
<dbReference type="PANTHER" id="PTHR46594:SF4">
    <property type="entry name" value="P-TYPE CATION-TRANSPORTING ATPASE"/>
    <property type="match status" value="1"/>
</dbReference>
<dbReference type="PANTHER" id="PTHR46594">
    <property type="entry name" value="P-TYPE CATION-TRANSPORTING ATPASE"/>
    <property type="match status" value="1"/>
</dbReference>
<dbReference type="NCBIfam" id="TIGR01525">
    <property type="entry name" value="ATPase-IB_hvy"/>
    <property type="match status" value="1"/>
</dbReference>
<keyword evidence="3 7" id="KW-0479">Metal-binding</keyword>
<keyword evidence="7" id="KW-0547">Nucleotide-binding</keyword>
<dbReference type="SFLD" id="SFLDS00003">
    <property type="entry name" value="Haloacid_Dehalogenase"/>
    <property type="match status" value="1"/>
</dbReference>
<organism evidence="10 11">
    <name type="scientific">Obba rivulosa</name>
    <dbReference type="NCBI Taxonomy" id="1052685"/>
    <lineage>
        <taxon>Eukaryota</taxon>
        <taxon>Fungi</taxon>
        <taxon>Dikarya</taxon>
        <taxon>Basidiomycota</taxon>
        <taxon>Agaricomycotina</taxon>
        <taxon>Agaricomycetes</taxon>
        <taxon>Polyporales</taxon>
        <taxon>Gelatoporiaceae</taxon>
        <taxon>Obba</taxon>
    </lineage>
</organism>
<dbReference type="SUPFAM" id="SSF55008">
    <property type="entry name" value="HMA, heavy metal-associated domain"/>
    <property type="match status" value="1"/>
</dbReference>
<dbReference type="GO" id="GO:0046872">
    <property type="term" value="F:metal ion binding"/>
    <property type="evidence" value="ECO:0007669"/>
    <property type="project" value="UniProtKB-KW"/>
</dbReference>
<dbReference type="SUPFAM" id="SSF56784">
    <property type="entry name" value="HAD-like"/>
    <property type="match status" value="1"/>
</dbReference>
<accession>A0A8E2DUS2</accession>
<dbReference type="InterPro" id="IPR056236">
    <property type="entry name" value="HMA_PCA1"/>
</dbReference>
<dbReference type="SUPFAM" id="SSF81653">
    <property type="entry name" value="Calcium ATPase, transduction domain A"/>
    <property type="match status" value="1"/>
</dbReference>
<proteinExistence type="inferred from homology"/>
<gene>
    <name evidence="10" type="ORF">OBBRIDRAFT_854750</name>
</gene>
<feature type="domain" description="HMA" evidence="9">
    <location>
        <begin position="340"/>
        <end position="406"/>
    </location>
</feature>
<dbReference type="SFLD" id="SFLDF00027">
    <property type="entry name" value="p-type_atpase"/>
    <property type="match status" value="1"/>
</dbReference>
<evidence type="ECO:0000259" key="9">
    <source>
        <dbReference type="PROSITE" id="PS50846"/>
    </source>
</evidence>
<dbReference type="AlphaFoldDB" id="A0A8E2DUS2"/>
<evidence type="ECO:0000256" key="2">
    <source>
        <dbReference type="ARBA" id="ARBA00022692"/>
    </source>
</evidence>
<feature type="transmembrane region" description="Helical" evidence="7">
    <location>
        <begin position="521"/>
        <end position="545"/>
    </location>
</feature>
<dbReference type="InterPro" id="IPR023299">
    <property type="entry name" value="ATPase_P-typ_cyto_dom_N"/>
</dbReference>
<feature type="transmembrane region" description="Helical" evidence="7">
    <location>
        <begin position="1117"/>
        <end position="1136"/>
    </location>
</feature>
<evidence type="ECO:0000313" key="11">
    <source>
        <dbReference type="Proteomes" id="UP000250043"/>
    </source>
</evidence>
<dbReference type="CDD" id="cd00371">
    <property type="entry name" value="HMA"/>
    <property type="match status" value="1"/>
</dbReference>
<dbReference type="OrthoDB" id="432719at2759"/>
<dbReference type="InterPro" id="IPR006121">
    <property type="entry name" value="HMA_dom"/>
</dbReference>
<dbReference type="InterPro" id="IPR008250">
    <property type="entry name" value="ATPase_P-typ_transduc_dom_A_sf"/>
</dbReference>
<dbReference type="Pfam" id="PF00403">
    <property type="entry name" value="HMA"/>
    <property type="match status" value="1"/>
</dbReference>
<dbReference type="GO" id="GO:0005524">
    <property type="term" value="F:ATP binding"/>
    <property type="evidence" value="ECO:0007669"/>
    <property type="project" value="UniProtKB-UniRule"/>
</dbReference>
<evidence type="ECO:0000256" key="8">
    <source>
        <dbReference type="SAM" id="MobiDB-lite"/>
    </source>
</evidence>
<evidence type="ECO:0000256" key="1">
    <source>
        <dbReference type="ARBA" id="ARBA00004370"/>
    </source>
</evidence>
<dbReference type="InterPro" id="IPR027256">
    <property type="entry name" value="P-typ_ATPase_IB"/>
</dbReference>
<dbReference type="Proteomes" id="UP000250043">
    <property type="component" value="Unassembled WGS sequence"/>
</dbReference>
<evidence type="ECO:0000256" key="3">
    <source>
        <dbReference type="ARBA" id="ARBA00022723"/>
    </source>
</evidence>
<keyword evidence="4" id="KW-1278">Translocase</keyword>
<comment type="subcellular location">
    <subcellularLocation>
        <location evidence="1 7">Membrane</location>
    </subcellularLocation>
</comment>
<dbReference type="InterPro" id="IPR001757">
    <property type="entry name" value="P_typ_ATPase"/>
</dbReference>
<dbReference type="PROSITE" id="PS00154">
    <property type="entry name" value="ATPASE_E1_E2"/>
    <property type="match status" value="1"/>
</dbReference>
<dbReference type="GO" id="GO:0019829">
    <property type="term" value="F:ATPase-coupled monoatomic cation transmembrane transporter activity"/>
    <property type="evidence" value="ECO:0007669"/>
    <property type="project" value="InterPro"/>
</dbReference>
<dbReference type="Pfam" id="PF24534">
    <property type="entry name" value="HMA_PCA1"/>
    <property type="match status" value="1"/>
</dbReference>
<dbReference type="Pfam" id="PF00702">
    <property type="entry name" value="Hydrolase"/>
    <property type="match status" value="1"/>
</dbReference>
<dbReference type="GO" id="GO:0016887">
    <property type="term" value="F:ATP hydrolysis activity"/>
    <property type="evidence" value="ECO:0007669"/>
    <property type="project" value="InterPro"/>
</dbReference>